<organism evidence="1 2">
    <name type="scientific">Pinctada imbricata</name>
    <name type="common">Atlantic pearl-oyster</name>
    <name type="synonym">Pinctada martensii</name>
    <dbReference type="NCBI Taxonomy" id="66713"/>
    <lineage>
        <taxon>Eukaryota</taxon>
        <taxon>Metazoa</taxon>
        <taxon>Spiralia</taxon>
        <taxon>Lophotrochozoa</taxon>
        <taxon>Mollusca</taxon>
        <taxon>Bivalvia</taxon>
        <taxon>Autobranchia</taxon>
        <taxon>Pteriomorphia</taxon>
        <taxon>Pterioida</taxon>
        <taxon>Pterioidea</taxon>
        <taxon>Pteriidae</taxon>
        <taxon>Pinctada</taxon>
    </lineage>
</organism>
<accession>A0AA88XJU0</accession>
<dbReference type="InterPro" id="IPR016186">
    <property type="entry name" value="C-type_lectin-like/link_sf"/>
</dbReference>
<dbReference type="Proteomes" id="UP001186944">
    <property type="component" value="Unassembled WGS sequence"/>
</dbReference>
<dbReference type="Gene3D" id="3.10.100.10">
    <property type="entry name" value="Mannose-Binding Protein A, subunit A"/>
    <property type="match status" value="1"/>
</dbReference>
<reference evidence="1" key="1">
    <citation type="submission" date="2019-08" db="EMBL/GenBank/DDBJ databases">
        <title>The improved chromosome-level genome for the pearl oyster Pinctada fucata martensii using PacBio sequencing and Hi-C.</title>
        <authorList>
            <person name="Zheng Z."/>
        </authorList>
    </citation>
    <scope>NUCLEOTIDE SEQUENCE</scope>
    <source>
        <strain evidence="1">ZZ-2019</strain>
        <tissue evidence="1">Adductor muscle</tissue>
    </source>
</reference>
<dbReference type="AlphaFoldDB" id="A0AA88XJU0"/>
<protein>
    <recommendedName>
        <fullName evidence="3">C-type lectin domain-containing protein</fullName>
    </recommendedName>
</protein>
<evidence type="ECO:0000313" key="2">
    <source>
        <dbReference type="Proteomes" id="UP001186944"/>
    </source>
</evidence>
<dbReference type="InterPro" id="IPR016187">
    <property type="entry name" value="CTDL_fold"/>
</dbReference>
<sequence>MSDEVTEGVFLWSESGNIHPYSVSPWKELWVANQPDNSNLQQHCVMIRYTSSGYAFDDFKCTGNNKKHICQCDAA</sequence>
<dbReference type="SUPFAM" id="SSF56436">
    <property type="entry name" value="C-type lectin-like"/>
    <property type="match status" value="1"/>
</dbReference>
<gene>
    <name evidence="1" type="ORF">FSP39_006805</name>
</gene>
<comment type="caution">
    <text evidence="1">The sequence shown here is derived from an EMBL/GenBank/DDBJ whole genome shotgun (WGS) entry which is preliminary data.</text>
</comment>
<evidence type="ECO:0008006" key="3">
    <source>
        <dbReference type="Google" id="ProtNLM"/>
    </source>
</evidence>
<evidence type="ECO:0000313" key="1">
    <source>
        <dbReference type="EMBL" id="KAK3085660.1"/>
    </source>
</evidence>
<keyword evidence="2" id="KW-1185">Reference proteome</keyword>
<name>A0AA88XJU0_PINIB</name>
<dbReference type="EMBL" id="VSWD01000012">
    <property type="protein sequence ID" value="KAK3085660.1"/>
    <property type="molecule type" value="Genomic_DNA"/>
</dbReference>
<proteinExistence type="predicted"/>